<dbReference type="PROSITE" id="PS51374">
    <property type="entry name" value="NDPK_LIKE"/>
    <property type="match status" value="1"/>
</dbReference>
<feature type="active site" description="Pros-phosphohistidine intermediate" evidence="13">
    <location>
        <position position="160"/>
    </location>
</feature>
<evidence type="ECO:0000256" key="10">
    <source>
        <dbReference type="ARBA" id="ARBA00022842"/>
    </source>
</evidence>
<comment type="catalytic activity">
    <reaction evidence="2">
        <text>a ribonucleoside 5'-diphosphate + ATP = a ribonucleoside 5'-triphosphate + ADP</text>
        <dbReference type="Rhea" id="RHEA:18113"/>
        <dbReference type="ChEBI" id="CHEBI:30616"/>
        <dbReference type="ChEBI" id="CHEBI:57930"/>
        <dbReference type="ChEBI" id="CHEBI:61557"/>
        <dbReference type="ChEBI" id="CHEBI:456216"/>
        <dbReference type="EC" id="2.7.4.6"/>
    </reaction>
</comment>
<evidence type="ECO:0000256" key="11">
    <source>
        <dbReference type="ARBA" id="ARBA00023080"/>
    </source>
</evidence>
<evidence type="ECO:0000256" key="15">
    <source>
        <dbReference type="RuleBase" id="RU004013"/>
    </source>
</evidence>
<dbReference type="InterPro" id="IPR036850">
    <property type="entry name" value="NDK-like_dom_sf"/>
</dbReference>
<evidence type="ECO:0000259" key="16">
    <source>
        <dbReference type="SMART" id="SM00562"/>
    </source>
</evidence>
<protein>
    <recommendedName>
        <fullName evidence="15">Nucleoside diphosphate kinase</fullName>
        <ecNumber evidence="15">2.7.4.6</ecNumber>
    </recommendedName>
</protein>
<feature type="binding site" evidence="13">
    <location>
        <position position="51"/>
    </location>
    <ligand>
        <name>ATP</name>
        <dbReference type="ChEBI" id="CHEBI:30616"/>
    </ligand>
</feature>
<dbReference type="InterPro" id="IPR034907">
    <property type="entry name" value="NDK-like_dom"/>
</dbReference>
<keyword evidence="5 15" id="KW-0808">Transferase</keyword>
<dbReference type="GO" id="GO:0006241">
    <property type="term" value="P:CTP biosynthetic process"/>
    <property type="evidence" value="ECO:0007669"/>
    <property type="project" value="InterPro"/>
</dbReference>
<organism evidence="17 18">
    <name type="scientific">Heracleum sosnowskyi</name>
    <dbReference type="NCBI Taxonomy" id="360622"/>
    <lineage>
        <taxon>Eukaryota</taxon>
        <taxon>Viridiplantae</taxon>
        <taxon>Streptophyta</taxon>
        <taxon>Embryophyta</taxon>
        <taxon>Tracheophyta</taxon>
        <taxon>Spermatophyta</taxon>
        <taxon>Magnoliopsida</taxon>
        <taxon>eudicotyledons</taxon>
        <taxon>Gunneridae</taxon>
        <taxon>Pentapetalae</taxon>
        <taxon>asterids</taxon>
        <taxon>campanulids</taxon>
        <taxon>Apiales</taxon>
        <taxon>Apiaceae</taxon>
        <taxon>Apioideae</taxon>
        <taxon>apioid superclade</taxon>
        <taxon>Tordylieae</taxon>
        <taxon>Tordyliinae</taxon>
        <taxon>Heracleum</taxon>
    </lineage>
</organism>
<feature type="binding site" evidence="13">
    <location>
        <position position="127"/>
    </location>
    <ligand>
        <name>ATP</name>
        <dbReference type="ChEBI" id="CHEBI:30616"/>
    </ligand>
</feature>
<dbReference type="PRINTS" id="PR01243">
    <property type="entry name" value="NUCDPKINASE"/>
</dbReference>
<reference evidence="17" key="1">
    <citation type="submission" date="2023-02" db="EMBL/GenBank/DDBJ databases">
        <title>Genome of toxic invasive species Heracleum sosnowskyi carries increased number of genes despite the absence of recent whole-genome duplications.</title>
        <authorList>
            <person name="Schelkunov M."/>
            <person name="Shtratnikova V."/>
            <person name="Makarenko M."/>
            <person name="Klepikova A."/>
            <person name="Omelchenko D."/>
            <person name="Novikova G."/>
            <person name="Obukhova E."/>
            <person name="Bogdanov V."/>
            <person name="Penin A."/>
            <person name="Logacheva M."/>
        </authorList>
    </citation>
    <scope>NUCLEOTIDE SEQUENCE</scope>
    <source>
        <strain evidence="17">Hsosn_3</strain>
        <tissue evidence="17">Leaf</tissue>
    </source>
</reference>
<evidence type="ECO:0000256" key="5">
    <source>
        <dbReference type="ARBA" id="ARBA00022679"/>
    </source>
</evidence>
<dbReference type="AlphaFoldDB" id="A0AAD8HAK5"/>
<evidence type="ECO:0000256" key="8">
    <source>
        <dbReference type="ARBA" id="ARBA00022777"/>
    </source>
</evidence>
<keyword evidence="9 15" id="KW-0067">ATP-binding</keyword>
<evidence type="ECO:0000256" key="13">
    <source>
        <dbReference type="PROSITE-ProRule" id="PRU00706"/>
    </source>
</evidence>
<evidence type="ECO:0000256" key="1">
    <source>
        <dbReference type="ARBA" id="ARBA00000082"/>
    </source>
</evidence>
<dbReference type="InterPro" id="IPR023005">
    <property type="entry name" value="Nucleoside_diP_kinase_AS"/>
</dbReference>
<dbReference type="PANTHER" id="PTHR46161:SF3">
    <property type="entry name" value="NUCLEOSIDE DIPHOSPHATE KINASE DDB_G0292928-RELATED"/>
    <property type="match status" value="1"/>
</dbReference>
<keyword evidence="11" id="KW-0546">Nucleotide metabolism</keyword>
<keyword evidence="8 15" id="KW-0418">Kinase</keyword>
<dbReference type="PROSITE" id="PS00469">
    <property type="entry name" value="NDPK"/>
    <property type="match status" value="1"/>
</dbReference>
<dbReference type="SUPFAM" id="SSF54919">
    <property type="entry name" value="Nucleoside diphosphate kinase, NDK"/>
    <property type="match status" value="1"/>
</dbReference>
<keyword evidence="10" id="KW-0460">Magnesium</keyword>
<evidence type="ECO:0000256" key="7">
    <source>
        <dbReference type="ARBA" id="ARBA00022741"/>
    </source>
</evidence>
<evidence type="ECO:0000313" key="18">
    <source>
        <dbReference type="Proteomes" id="UP001237642"/>
    </source>
</evidence>
<dbReference type="GO" id="GO:0004550">
    <property type="term" value="F:nucleoside diphosphate kinase activity"/>
    <property type="evidence" value="ECO:0007669"/>
    <property type="project" value="UniProtKB-EC"/>
</dbReference>
<dbReference type="Gene3D" id="3.30.70.141">
    <property type="entry name" value="Nucleoside diphosphate kinase-like domain"/>
    <property type="match status" value="1"/>
</dbReference>
<dbReference type="GO" id="GO:0046872">
    <property type="term" value="F:metal ion binding"/>
    <property type="evidence" value="ECO:0007669"/>
    <property type="project" value="UniProtKB-KW"/>
</dbReference>
<dbReference type="Proteomes" id="UP001237642">
    <property type="component" value="Unassembled WGS sequence"/>
</dbReference>
<dbReference type="EC" id="2.7.4.6" evidence="15"/>
<dbReference type="PANTHER" id="PTHR46161">
    <property type="entry name" value="NUCLEOSIDE DIPHOSPHATE KINASE"/>
    <property type="match status" value="1"/>
</dbReference>
<comment type="caution">
    <text evidence="17">The sequence shown here is derived from an EMBL/GenBank/DDBJ whole genome shotgun (WGS) entry which is preliminary data.</text>
</comment>
<evidence type="ECO:0000256" key="14">
    <source>
        <dbReference type="RuleBase" id="RU004011"/>
    </source>
</evidence>
<evidence type="ECO:0000313" key="17">
    <source>
        <dbReference type="EMBL" id="KAK1362743.1"/>
    </source>
</evidence>
<reference evidence="17" key="2">
    <citation type="submission" date="2023-05" db="EMBL/GenBank/DDBJ databases">
        <authorList>
            <person name="Schelkunov M.I."/>
        </authorList>
    </citation>
    <scope>NUCLEOTIDE SEQUENCE</scope>
    <source>
        <strain evidence="17">Hsosn_3</strain>
        <tissue evidence="17">Leaf</tissue>
    </source>
</reference>
<evidence type="ECO:0000256" key="4">
    <source>
        <dbReference type="ARBA" id="ARBA00022490"/>
    </source>
</evidence>
<name>A0AAD8HAK5_9APIA</name>
<evidence type="ECO:0000256" key="3">
    <source>
        <dbReference type="ARBA" id="ARBA00008142"/>
    </source>
</evidence>
<evidence type="ECO:0000256" key="6">
    <source>
        <dbReference type="ARBA" id="ARBA00022723"/>
    </source>
</evidence>
<feature type="binding site" evidence="13">
    <location>
        <position position="147"/>
    </location>
    <ligand>
        <name>ATP</name>
        <dbReference type="ChEBI" id="CHEBI:30616"/>
    </ligand>
</feature>
<evidence type="ECO:0000256" key="9">
    <source>
        <dbReference type="ARBA" id="ARBA00022840"/>
    </source>
</evidence>
<dbReference type="EMBL" id="JAUIZM010000009">
    <property type="protein sequence ID" value="KAK1362743.1"/>
    <property type="molecule type" value="Genomic_DNA"/>
</dbReference>
<keyword evidence="7 15" id="KW-0547">Nucleotide-binding</keyword>
<keyword evidence="4" id="KW-0963">Cytoplasm</keyword>
<dbReference type="GO" id="GO:0006228">
    <property type="term" value="P:UTP biosynthetic process"/>
    <property type="evidence" value="ECO:0007669"/>
    <property type="project" value="InterPro"/>
</dbReference>
<feature type="domain" description="Nucleoside diphosphate kinase-like" evidence="16">
    <location>
        <begin position="43"/>
        <end position="183"/>
    </location>
</feature>
<dbReference type="GO" id="GO:0005524">
    <property type="term" value="F:ATP binding"/>
    <property type="evidence" value="ECO:0007669"/>
    <property type="project" value="UniProtKB-KW"/>
</dbReference>
<keyword evidence="6" id="KW-0479">Metal-binding</keyword>
<comment type="function">
    <text evidence="12">Major role in the synthesis of nucleoside triphosphates other than ATP. The ATP gamma phosphate is transferred to the NDP beta phosphate via a ping-pong mechanism, using a phosphorylated active-site intermediate.</text>
</comment>
<keyword evidence="18" id="KW-1185">Reference proteome</keyword>
<dbReference type="Pfam" id="PF00334">
    <property type="entry name" value="NDK"/>
    <property type="match status" value="1"/>
</dbReference>
<dbReference type="GO" id="GO:0006183">
    <property type="term" value="P:GTP biosynthetic process"/>
    <property type="evidence" value="ECO:0007669"/>
    <property type="project" value="InterPro"/>
</dbReference>
<dbReference type="InterPro" id="IPR001564">
    <property type="entry name" value="Nucleoside_diP_kinase"/>
</dbReference>
<feature type="binding site" evidence="13">
    <location>
        <position position="157"/>
    </location>
    <ligand>
        <name>ATP</name>
        <dbReference type="ChEBI" id="CHEBI:30616"/>
    </ligand>
</feature>
<comment type="catalytic activity">
    <reaction evidence="1 15">
        <text>a 2'-deoxyribonucleoside 5'-diphosphate + ATP = a 2'-deoxyribonucleoside 5'-triphosphate + ADP</text>
        <dbReference type="Rhea" id="RHEA:44640"/>
        <dbReference type="ChEBI" id="CHEBI:30616"/>
        <dbReference type="ChEBI" id="CHEBI:61560"/>
        <dbReference type="ChEBI" id="CHEBI:73316"/>
        <dbReference type="ChEBI" id="CHEBI:456216"/>
        <dbReference type="EC" id="2.7.4.6"/>
    </reaction>
</comment>
<gene>
    <name evidence="17" type="ORF">POM88_038304</name>
</gene>
<feature type="binding site" evidence="13">
    <location>
        <position position="133"/>
    </location>
    <ligand>
        <name>ATP</name>
        <dbReference type="ChEBI" id="CHEBI:30616"/>
    </ligand>
</feature>
<evidence type="ECO:0000256" key="2">
    <source>
        <dbReference type="ARBA" id="ARBA00000937"/>
    </source>
</evidence>
<comment type="similarity">
    <text evidence="3 13 14">Belongs to the NDK family.</text>
</comment>
<accession>A0AAD8HAK5</accession>
<sequence length="192" mass="21051">MGMGETHININGSSTNCLCILLIILIFHLSFPLRCSGDATLTKERTLAMIKPDGLVGNHTNFIQNTILASGFTILNQITLQLDQDTAKGFYAEHSSRTFFPNLINYITSGPVLIMVLEKVNAVSDWRSLIGPTDASKAKVTHPHSIRAMCGVNLERNCVHGSDSIKSAAREISFFFKKTNSAGENVSEHDEL</sequence>
<evidence type="ECO:0000256" key="12">
    <source>
        <dbReference type="ARBA" id="ARBA00025669"/>
    </source>
</evidence>
<feature type="binding site" evidence="13">
    <location>
        <position position="99"/>
    </location>
    <ligand>
        <name>ATP</name>
        <dbReference type="ChEBI" id="CHEBI:30616"/>
    </ligand>
</feature>
<proteinExistence type="inferred from homology"/>
<dbReference type="SMART" id="SM00562">
    <property type="entry name" value="NDK"/>
    <property type="match status" value="1"/>
</dbReference>